<dbReference type="Gene3D" id="1.25.40.20">
    <property type="entry name" value="Ankyrin repeat-containing domain"/>
    <property type="match status" value="1"/>
</dbReference>
<proteinExistence type="predicted"/>
<feature type="compositionally biased region" description="Acidic residues" evidence="1">
    <location>
        <begin position="189"/>
        <end position="205"/>
    </location>
</feature>
<dbReference type="InterPro" id="IPR036770">
    <property type="entry name" value="Ankyrin_rpt-contain_sf"/>
</dbReference>
<evidence type="ECO:0000313" key="2">
    <source>
        <dbReference type="EMBL" id="QBZ65634.1"/>
    </source>
</evidence>
<protein>
    <submittedName>
        <fullName evidence="2">Uncharacterized protein</fullName>
    </submittedName>
</protein>
<organism evidence="2 3">
    <name type="scientific">Pyricularia oryzae</name>
    <name type="common">Rice blast fungus</name>
    <name type="synonym">Magnaporthe oryzae</name>
    <dbReference type="NCBI Taxonomy" id="318829"/>
    <lineage>
        <taxon>Eukaryota</taxon>
        <taxon>Fungi</taxon>
        <taxon>Dikarya</taxon>
        <taxon>Ascomycota</taxon>
        <taxon>Pezizomycotina</taxon>
        <taxon>Sordariomycetes</taxon>
        <taxon>Sordariomycetidae</taxon>
        <taxon>Magnaporthales</taxon>
        <taxon>Pyriculariaceae</taxon>
        <taxon>Pyricularia</taxon>
    </lineage>
</organism>
<dbReference type="InterPro" id="IPR002110">
    <property type="entry name" value="Ankyrin_rpt"/>
</dbReference>
<dbReference type="AlphaFoldDB" id="A0A4P7NT03"/>
<dbReference type="EMBL" id="CP034210">
    <property type="protein sequence ID" value="QBZ65634.1"/>
    <property type="molecule type" value="Genomic_DNA"/>
</dbReference>
<gene>
    <name evidence="2" type="ORF">PoMZ_12597</name>
</gene>
<evidence type="ECO:0000313" key="3">
    <source>
        <dbReference type="Proteomes" id="UP000294847"/>
    </source>
</evidence>
<name>A0A4P7NT03_PYROR</name>
<evidence type="ECO:0000256" key="1">
    <source>
        <dbReference type="SAM" id="MobiDB-lite"/>
    </source>
</evidence>
<dbReference type="Pfam" id="PF13637">
    <property type="entry name" value="Ank_4"/>
    <property type="match status" value="1"/>
</dbReference>
<dbReference type="SUPFAM" id="SSF48403">
    <property type="entry name" value="Ankyrin repeat"/>
    <property type="match status" value="1"/>
</dbReference>
<accession>A0A4P7NT03</accession>
<reference evidence="2 3" key="1">
    <citation type="journal article" date="2019" name="Mol. Biol. Evol.">
        <title>Blast fungal genomes show frequent chromosomal changes, gene gains and losses, and effector gene turnover.</title>
        <authorList>
            <person name="Gomez Luciano L.B."/>
            <person name="Jason Tsai I."/>
            <person name="Chuma I."/>
            <person name="Tosa Y."/>
            <person name="Chen Y.H."/>
            <person name="Li J.Y."/>
            <person name="Li M.Y."/>
            <person name="Jade Lu M.Y."/>
            <person name="Nakayashiki H."/>
            <person name="Li W.H."/>
        </authorList>
    </citation>
    <scope>NUCLEOTIDE SEQUENCE [LARGE SCALE GENOMIC DNA]</scope>
    <source>
        <strain evidence="2">MZ5-1-6</strain>
    </source>
</reference>
<dbReference type="Proteomes" id="UP000294847">
    <property type="component" value="Chromosome 7"/>
</dbReference>
<sequence length="218" mass="24450">MAGDGEEHEGASVQERLIHACRTNDVGMLEQIVEEIGDEEKVAKVLNETKTVMGNHLLHEAALKGNYDAIDFLFSQDGLECDPINRAEGDTPVHSAIRWTSQQTDAEDRQLGAALVEMMLSDGASTRIRNKQRRTPLQLVEVVDKGNEALKDIIRRQEYEELNRGDFVDADSVAAPASRQQQQQAREESSDDDAEFSGSDDEERAEWERRRKAKGKKV</sequence>
<feature type="region of interest" description="Disordered" evidence="1">
    <location>
        <begin position="167"/>
        <end position="218"/>
    </location>
</feature>